<comment type="cofactor">
    <cofactor evidence="5">
        <name>Mn(2+)</name>
        <dbReference type="ChEBI" id="CHEBI:29035"/>
    </cofactor>
    <text evidence="5">The Mn(2+) ion enhances activity.</text>
</comment>
<dbReference type="SUPFAM" id="SSF53187">
    <property type="entry name" value="Zn-dependent exopeptidases"/>
    <property type="match status" value="1"/>
</dbReference>
<keyword evidence="3 6" id="KW-0732">Signal</keyword>
<dbReference type="InterPro" id="IPR036264">
    <property type="entry name" value="Bact_exopeptidase_dim_dom"/>
</dbReference>
<evidence type="ECO:0000256" key="1">
    <source>
        <dbReference type="ARBA" id="ARBA00003007"/>
    </source>
</evidence>
<sequence>MAASSRLPPALHLLPFLLLSTLLPSWALQNPPTPTPTGVSTRELLEAAREPEFFDWMRRIRRRIHQHPELAFEEFQTSELIRSELDALGIDYSWPVAKTGVVASVGAGEGPIFALRADMDALPLQELVDLEYKSKHSGKMHACGHDAHVTMLLGAAKLLQHHKHELKGTVKLVFQPGEEGHAGAYHILQEGALKDVQAIFGIHVDGSVATGAITSRPGPLLAASGRFVATMKGEGGHAASPHKTIDPILPMSFAILSLQQIVSRESDPLDSRVLSVGFIEAGEAHNVIPEYVTFGGTFRSMTTEGHGSLKQRIKEVIEMQAAVHRCTATVDFMEEKYIPYPATVNDDGMYTHAKRVAEDLVGEANFHKCSLNMGAEDFSFYSERMPSAFFMLGVRNETLGPAYPLHSPHFFLDEQALPIGAALHAAVAMAYLDHHSTQS</sequence>
<dbReference type="GO" id="GO:0009850">
    <property type="term" value="P:auxin metabolic process"/>
    <property type="evidence" value="ECO:0007669"/>
    <property type="project" value="InterPro"/>
</dbReference>
<dbReference type="SUPFAM" id="SSF55031">
    <property type="entry name" value="Bacterial exopeptidase dimerisation domain"/>
    <property type="match status" value="1"/>
</dbReference>
<accession>A0A6I9SQE1</accession>
<dbReference type="GO" id="GO:0010179">
    <property type="term" value="F:IAA-Ala conjugate hydrolase activity"/>
    <property type="evidence" value="ECO:0007669"/>
    <property type="project" value="TreeGrafter"/>
</dbReference>
<proteinExistence type="inferred from homology"/>
<dbReference type="PANTHER" id="PTHR11014">
    <property type="entry name" value="PEPTIDASE M20 FAMILY MEMBER"/>
    <property type="match status" value="1"/>
</dbReference>
<gene>
    <name evidence="9" type="primary">LOC105061446</name>
</gene>
<keyword evidence="5" id="KW-0464">Manganese</keyword>
<comment type="function">
    <text evidence="1">Hydrolyzes certain amino acid conjugates of the plant growth regulator indole-3-acetic acid (IAA).</text>
</comment>
<feature type="binding site" evidence="5">
    <location>
        <position position="203"/>
    </location>
    <ligand>
        <name>Mn(2+)</name>
        <dbReference type="ChEBI" id="CHEBI:29035"/>
        <label>2</label>
    </ligand>
</feature>
<evidence type="ECO:0000256" key="2">
    <source>
        <dbReference type="ARBA" id="ARBA00006153"/>
    </source>
</evidence>
<organism evidence="8 9">
    <name type="scientific">Elaeis guineensis var. tenera</name>
    <name type="common">Oil palm</name>
    <dbReference type="NCBI Taxonomy" id="51953"/>
    <lineage>
        <taxon>Eukaryota</taxon>
        <taxon>Viridiplantae</taxon>
        <taxon>Streptophyta</taxon>
        <taxon>Embryophyta</taxon>
        <taxon>Tracheophyta</taxon>
        <taxon>Spermatophyta</taxon>
        <taxon>Magnoliopsida</taxon>
        <taxon>Liliopsida</taxon>
        <taxon>Arecaceae</taxon>
        <taxon>Arecoideae</taxon>
        <taxon>Cocoseae</taxon>
        <taxon>Elaeidinae</taxon>
        <taxon>Elaeis</taxon>
    </lineage>
</organism>
<feature type="domain" description="Peptidase M20 dimerisation" evidence="7">
    <location>
        <begin position="227"/>
        <end position="320"/>
    </location>
</feature>
<dbReference type="FunCoup" id="A0A6I9SQE1">
    <property type="interactions" value="455"/>
</dbReference>
<evidence type="ECO:0000256" key="3">
    <source>
        <dbReference type="ARBA" id="ARBA00022729"/>
    </source>
</evidence>
<dbReference type="GO" id="GO:0005783">
    <property type="term" value="C:endoplasmic reticulum"/>
    <property type="evidence" value="ECO:0007669"/>
    <property type="project" value="TreeGrafter"/>
</dbReference>
<reference evidence="9" key="1">
    <citation type="submission" date="2025-08" db="UniProtKB">
        <authorList>
            <consortium name="RefSeq"/>
        </authorList>
    </citation>
    <scope>IDENTIFICATION</scope>
</reference>
<keyword evidence="5" id="KW-0479">Metal-binding</keyword>
<evidence type="ECO:0000256" key="4">
    <source>
        <dbReference type="ARBA" id="ARBA00022801"/>
    </source>
</evidence>
<dbReference type="Gene3D" id="3.40.630.10">
    <property type="entry name" value="Zn peptidases"/>
    <property type="match status" value="1"/>
</dbReference>
<dbReference type="Pfam" id="PF07687">
    <property type="entry name" value="M20_dimer"/>
    <property type="match status" value="1"/>
</dbReference>
<dbReference type="InterPro" id="IPR011650">
    <property type="entry name" value="Peptidase_M20_dimer"/>
</dbReference>
<feature type="signal peptide" evidence="6">
    <location>
        <begin position="1"/>
        <end position="27"/>
    </location>
</feature>
<keyword evidence="4" id="KW-0378">Hydrolase</keyword>
<dbReference type="AlphaFoldDB" id="A0A6I9SQE1"/>
<dbReference type="InterPro" id="IPR017439">
    <property type="entry name" value="Amidohydrolase"/>
</dbReference>
<dbReference type="CDD" id="cd08017">
    <property type="entry name" value="M20_IAA_Hyd"/>
    <property type="match status" value="1"/>
</dbReference>
<evidence type="ECO:0000313" key="9">
    <source>
        <dbReference type="RefSeq" id="XP_010943795.2"/>
    </source>
</evidence>
<dbReference type="PIRSF" id="PIRSF005962">
    <property type="entry name" value="Pept_M20D_amidohydro"/>
    <property type="match status" value="1"/>
</dbReference>
<dbReference type="GeneID" id="105061446"/>
<dbReference type="Proteomes" id="UP000504607">
    <property type="component" value="Unplaced"/>
</dbReference>
<dbReference type="InterPro" id="IPR002933">
    <property type="entry name" value="Peptidase_M20"/>
</dbReference>
<dbReference type="OrthoDB" id="6119954at2759"/>
<dbReference type="FunFam" id="3.30.70.360:FF:000001">
    <property type="entry name" value="N-acetyldiaminopimelate deacetylase"/>
    <property type="match status" value="1"/>
</dbReference>
<keyword evidence="8" id="KW-1185">Reference proteome</keyword>
<dbReference type="Gene3D" id="3.30.70.360">
    <property type="match status" value="1"/>
</dbReference>
<evidence type="ECO:0000256" key="5">
    <source>
        <dbReference type="PIRSR" id="PIRSR005962-1"/>
    </source>
</evidence>
<evidence type="ECO:0000256" key="6">
    <source>
        <dbReference type="SAM" id="SignalP"/>
    </source>
</evidence>
<feature type="binding site" evidence="5">
    <location>
        <position position="143"/>
    </location>
    <ligand>
        <name>Mn(2+)</name>
        <dbReference type="ChEBI" id="CHEBI:29035"/>
        <label>2</label>
    </ligand>
</feature>
<dbReference type="InParanoid" id="A0A6I9SQE1"/>
<comment type="similarity">
    <text evidence="2">Belongs to the peptidase M20 family.</text>
</comment>
<dbReference type="PANTHER" id="PTHR11014:SF63">
    <property type="entry name" value="METALLOPEPTIDASE, PUTATIVE (AFU_ORTHOLOGUE AFUA_6G09600)-RELATED"/>
    <property type="match status" value="1"/>
</dbReference>
<feature type="binding site" evidence="5">
    <location>
        <position position="179"/>
    </location>
    <ligand>
        <name>Mn(2+)</name>
        <dbReference type="ChEBI" id="CHEBI:29035"/>
        <label>2</label>
    </ligand>
</feature>
<feature type="chain" id="PRO_5026671162" evidence="6">
    <location>
        <begin position="28"/>
        <end position="439"/>
    </location>
</feature>
<feature type="binding site" evidence="5">
    <location>
        <position position="406"/>
    </location>
    <ligand>
        <name>Mn(2+)</name>
        <dbReference type="ChEBI" id="CHEBI:29035"/>
        <label>2</label>
    </ligand>
</feature>
<dbReference type="NCBIfam" id="TIGR01891">
    <property type="entry name" value="amidohydrolases"/>
    <property type="match status" value="1"/>
</dbReference>
<dbReference type="KEGG" id="egu:105061446"/>
<feature type="binding site" evidence="5">
    <location>
        <position position="145"/>
    </location>
    <ligand>
        <name>Mn(2+)</name>
        <dbReference type="ChEBI" id="CHEBI:29035"/>
        <label>2</label>
    </ligand>
</feature>
<dbReference type="Pfam" id="PF01546">
    <property type="entry name" value="Peptidase_M20"/>
    <property type="match status" value="1"/>
</dbReference>
<name>A0A6I9SQE1_ELAGV</name>
<dbReference type="GO" id="GO:0046872">
    <property type="term" value="F:metal ion binding"/>
    <property type="evidence" value="ECO:0007669"/>
    <property type="project" value="UniProtKB-KW"/>
</dbReference>
<dbReference type="InterPro" id="IPR044757">
    <property type="entry name" value="ILR1-like_Hyd"/>
</dbReference>
<evidence type="ECO:0000259" key="7">
    <source>
        <dbReference type="Pfam" id="PF07687"/>
    </source>
</evidence>
<dbReference type="RefSeq" id="XP_010943795.2">
    <property type="nucleotide sequence ID" value="XM_010945493.2"/>
</dbReference>
<protein>
    <submittedName>
        <fullName evidence="9">IAA-amino acid hydrolase ILR1-like 7</fullName>
    </submittedName>
</protein>
<evidence type="ECO:0000313" key="8">
    <source>
        <dbReference type="Proteomes" id="UP000504607"/>
    </source>
</evidence>